<dbReference type="GO" id="GO:0004497">
    <property type="term" value="F:monooxygenase activity"/>
    <property type="evidence" value="ECO:0007669"/>
    <property type="project" value="UniProtKB-KW"/>
</dbReference>
<dbReference type="SUPFAM" id="SSF54909">
    <property type="entry name" value="Dimeric alpha+beta barrel"/>
    <property type="match status" value="1"/>
</dbReference>
<dbReference type="Proteomes" id="UP001185755">
    <property type="component" value="Unassembled WGS sequence"/>
</dbReference>
<keyword evidence="2" id="KW-0560">Oxidoreductase</keyword>
<feature type="domain" description="ABM" evidence="1">
    <location>
        <begin position="8"/>
        <end position="76"/>
    </location>
</feature>
<proteinExistence type="predicted"/>
<gene>
    <name evidence="2" type="ORF">R3P96_04530</name>
</gene>
<dbReference type="Gene3D" id="3.30.70.100">
    <property type="match status" value="1"/>
</dbReference>
<accession>A0ABU4B8T6</accession>
<reference evidence="2 3" key="1">
    <citation type="submission" date="2023-10" db="EMBL/GenBank/DDBJ databases">
        <title>Development of a sustainable strategy for remediation of hydrocarbon-contaminated territories based on the waste exchange concept.</title>
        <authorList>
            <person name="Krivoruchko A."/>
        </authorList>
    </citation>
    <scope>NUCLEOTIDE SEQUENCE [LARGE SCALE GENOMIC DNA]</scope>
    <source>
        <strain evidence="2 3">IEGM 1323</strain>
    </source>
</reference>
<protein>
    <submittedName>
        <fullName evidence="2">Antibiotic biosynthesis monooxygenase family protein</fullName>
    </submittedName>
</protein>
<dbReference type="Pfam" id="PF03992">
    <property type="entry name" value="ABM"/>
    <property type="match status" value="1"/>
</dbReference>
<organism evidence="2 3">
    <name type="scientific">Rhodococcoides yunnanense</name>
    <dbReference type="NCBI Taxonomy" id="278209"/>
    <lineage>
        <taxon>Bacteria</taxon>
        <taxon>Bacillati</taxon>
        <taxon>Actinomycetota</taxon>
        <taxon>Actinomycetes</taxon>
        <taxon>Mycobacteriales</taxon>
        <taxon>Nocardiaceae</taxon>
        <taxon>Rhodococcoides</taxon>
    </lineage>
</organism>
<dbReference type="EMBL" id="JAWLJX010000001">
    <property type="protein sequence ID" value="MDV6260599.1"/>
    <property type="molecule type" value="Genomic_DNA"/>
</dbReference>
<name>A0ABU4B8T6_9NOCA</name>
<dbReference type="RefSeq" id="WP_317563380.1">
    <property type="nucleotide sequence ID" value="NZ_JAWLJX010000001.1"/>
</dbReference>
<evidence type="ECO:0000259" key="1">
    <source>
        <dbReference type="Pfam" id="PF03992"/>
    </source>
</evidence>
<dbReference type="InterPro" id="IPR007138">
    <property type="entry name" value="ABM_dom"/>
</dbReference>
<dbReference type="InterPro" id="IPR011008">
    <property type="entry name" value="Dimeric_a/b-barrel"/>
</dbReference>
<evidence type="ECO:0000313" key="2">
    <source>
        <dbReference type="EMBL" id="MDV6260599.1"/>
    </source>
</evidence>
<keyword evidence="2" id="KW-0503">Monooxygenase</keyword>
<evidence type="ECO:0000313" key="3">
    <source>
        <dbReference type="Proteomes" id="UP001185755"/>
    </source>
</evidence>
<sequence length="105" mass="12194">MKQNQAGVVLRFQAKEGKGQELFDLITDLHHTDDPDGPVDWVVSRDDDNANVMWCFEFYRSQDSFDRHYANPVHDEPHQRVFDLLEDREGLDSSMRMGVHIVSCS</sequence>
<comment type="caution">
    <text evidence="2">The sequence shown here is derived from an EMBL/GenBank/DDBJ whole genome shotgun (WGS) entry which is preliminary data.</text>
</comment>
<keyword evidence="3" id="KW-1185">Reference proteome</keyword>